<organism evidence="11 12">
    <name type="scientific">Mucuna pruriens</name>
    <name type="common">Velvet bean</name>
    <name type="synonym">Dolichos pruriens</name>
    <dbReference type="NCBI Taxonomy" id="157652"/>
    <lineage>
        <taxon>Eukaryota</taxon>
        <taxon>Viridiplantae</taxon>
        <taxon>Streptophyta</taxon>
        <taxon>Embryophyta</taxon>
        <taxon>Tracheophyta</taxon>
        <taxon>Spermatophyta</taxon>
        <taxon>Magnoliopsida</taxon>
        <taxon>eudicotyledons</taxon>
        <taxon>Gunneridae</taxon>
        <taxon>Pentapetalae</taxon>
        <taxon>rosids</taxon>
        <taxon>fabids</taxon>
        <taxon>Fabales</taxon>
        <taxon>Fabaceae</taxon>
        <taxon>Papilionoideae</taxon>
        <taxon>50 kb inversion clade</taxon>
        <taxon>NPAAA clade</taxon>
        <taxon>indigoferoid/millettioid clade</taxon>
        <taxon>Phaseoleae</taxon>
        <taxon>Mucuna</taxon>
    </lineage>
</organism>
<evidence type="ECO:0000256" key="4">
    <source>
        <dbReference type="ARBA" id="ARBA00022737"/>
    </source>
</evidence>
<comment type="catalytic activity">
    <reaction evidence="1 7">
        <text>[protein]-peptidylproline (omega=180) = [protein]-peptidylproline (omega=0)</text>
        <dbReference type="Rhea" id="RHEA:16237"/>
        <dbReference type="Rhea" id="RHEA-COMP:10747"/>
        <dbReference type="Rhea" id="RHEA-COMP:10748"/>
        <dbReference type="ChEBI" id="CHEBI:83833"/>
        <dbReference type="ChEBI" id="CHEBI:83834"/>
        <dbReference type="EC" id="5.2.1.8"/>
    </reaction>
</comment>
<protein>
    <recommendedName>
        <fullName evidence="3 7">peptidylprolyl isomerase</fullName>
        <ecNumber evidence="3 7">5.2.1.8</ecNumber>
    </recommendedName>
</protein>
<dbReference type="EC" id="5.2.1.8" evidence="3 7"/>
<feature type="domain" description="PPIase FKBP-type" evidence="10">
    <location>
        <begin position="69"/>
        <end position="124"/>
    </location>
</feature>
<evidence type="ECO:0000313" key="12">
    <source>
        <dbReference type="Proteomes" id="UP000257109"/>
    </source>
</evidence>
<evidence type="ECO:0000259" key="10">
    <source>
        <dbReference type="PROSITE" id="PS50059"/>
    </source>
</evidence>
<dbReference type="SUPFAM" id="SSF48452">
    <property type="entry name" value="TPR-like"/>
    <property type="match status" value="1"/>
</dbReference>
<evidence type="ECO:0000256" key="2">
    <source>
        <dbReference type="ARBA" id="ARBA00006577"/>
    </source>
</evidence>
<comment type="similarity">
    <text evidence="2">Belongs to the FKBP-type PPIase family.</text>
</comment>
<keyword evidence="12" id="KW-1185">Reference proteome</keyword>
<keyword evidence="5 8" id="KW-0802">TPR repeat</keyword>
<dbReference type="InterPro" id="IPR001179">
    <property type="entry name" value="PPIase_FKBP_dom"/>
</dbReference>
<reference evidence="11" key="1">
    <citation type="submission" date="2018-05" db="EMBL/GenBank/DDBJ databases">
        <title>Draft genome of Mucuna pruriens seed.</title>
        <authorList>
            <person name="Nnadi N.E."/>
            <person name="Vos R."/>
            <person name="Hasami M.H."/>
            <person name="Devisetty U.K."/>
            <person name="Aguiy J.C."/>
        </authorList>
    </citation>
    <scope>NUCLEOTIDE SEQUENCE [LARGE SCALE GENOMIC DNA]</scope>
    <source>
        <strain evidence="11">JCA_2017</strain>
    </source>
</reference>
<dbReference type="Gene3D" id="3.10.50.40">
    <property type="match status" value="3"/>
</dbReference>
<proteinExistence type="inferred from homology"/>
<keyword evidence="7" id="KW-0697">Rotamase</keyword>
<dbReference type="OrthoDB" id="1902587at2759"/>
<evidence type="ECO:0000256" key="1">
    <source>
        <dbReference type="ARBA" id="ARBA00000971"/>
    </source>
</evidence>
<sequence>MIRKCLSTKSWKGGKPITAYPSMALSLENELKPQHSEFPLKEIGNEGLTKWILRKGLTWQTPFSGDQVEGEVIKGWDEGVATMKKGERAIFKIPPNLAYGSAGSPPLIPPNATLIFDIEMLSWSSIRDLTGDGGIMKKIIQEGEGWATPTEADEVLVKYEAKLENGMLVSNCDQGVEFNVSDGTLSLSCHEYSSKDNEKGGDGHSQNSNGTTELDGFLSPDSNLSCIKLELVSWKVVTDVTGDKKILKKIKKVGEGFDRPNEGSQVKVIYLCKREDGTIIEKKGSEEEPFEFTTQEEQVPEGLERAIMTMKKAEQALVTIDAEYLCDYNNSQGNATNDKLLYYEVELVDFVKEKPFWKMDTEEKIKACERKKHDGNLLFKAENFRRASKEYEKAVKYIEFDHSFSEEEKRHANTLRLSCNLNNAACKLKLGEYIEASRLCTKVLEQDPSNIKALYRRCQAYMKTSDLEKAEADIKRALIIDPNNRDIKLEYKELKLKQKEYSKYEADIFSTMLSKMS</sequence>
<evidence type="ECO:0000256" key="6">
    <source>
        <dbReference type="ARBA" id="ARBA00023235"/>
    </source>
</evidence>
<dbReference type="FunFam" id="1.25.40.10:FF:000008">
    <property type="entry name" value="Peptidylprolyl isomerase"/>
    <property type="match status" value="1"/>
</dbReference>
<feature type="non-terminal residue" evidence="11">
    <location>
        <position position="1"/>
    </location>
</feature>
<evidence type="ECO:0000313" key="11">
    <source>
        <dbReference type="EMBL" id="RDX72277.1"/>
    </source>
</evidence>
<dbReference type="InterPro" id="IPR046357">
    <property type="entry name" value="PPIase_dom_sf"/>
</dbReference>
<evidence type="ECO:0000256" key="7">
    <source>
        <dbReference type="PROSITE-ProRule" id="PRU00277"/>
    </source>
</evidence>
<gene>
    <name evidence="11" type="primary">FKBP65</name>
    <name evidence="11" type="ORF">CR513_48263</name>
</gene>
<accession>A0A371F1U9</accession>
<keyword evidence="6 7" id="KW-0413">Isomerase</keyword>
<dbReference type="GO" id="GO:0003755">
    <property type="term" value="F:peptidyl-prolyl cis-trans isomerase activity"/>
    <property type="evidence" value="ECO:0007669"/>
    <property type="project" value="UniProtKB-KW"/>
</dbReference>
<dbReference type="InterPro" id="IPR011990">
    <property type="entry name" value="TPR-like_helical_dom_sf"/>
</dbReference>
<dbReference type="STRING" id="157652.A0A371F1U9"/>
<feature type="compositionally biased region" description="Basic and acidic residues" evidence="9">
    <location>
        <begin position="192"/>
        <end position="202"/>
    </location>
</feature>
<dbReference type="PANTHER" id="PTHR46512">
    <property type="entry name" value="PEPTIDYLPROLYL ISOMERASE"/>
    <property type="match status" value="1"/>
</dbReference>
<keyword evidence="4" id="KW-0677">Repeat</keyword>
<evidence type="ECO:0000256" key="8">
    <source>
        <dbReference type="PROSITE-ProRule" id="PRU00339"/>
    </source>
</evidence>
<dbReference type="InterPro" id="IPR050754">
    <property type="entry name" value="FKBP4/5/8-like"/>
</dbReference>
<dbReference type="SMART" id="SM00028">
    <property type="entry name" value="TPR"/>
    <property type="match status" value="3"/>
</dbReference>
<dbReference type="EMBL" id="QJKJ01010976">
    <property type="protein sequence ID" value="RDX72277.1"/>
    <property type="molecule type" value="Genomic_DNA"/>
</dbReference>
<dbReference type="Gene3D" id="1.25.40.10">
    <property type="entry name" value="Tetratricopeptide repeat domain"/>
    <property type="match status" value="1"/>
</dbReference>
<feature type="repeat" description="TPR" evidence="8">
    <location>
        <begin position="451"/>
        <end position="484"/>
    </location>
</feature>
<dbReference type="Pfam" id="PF14559">
    <property type="entry name" value="TPR_19"/>
    <property type="match status" value="1"/>
</dbReference>
<feature type="domain" description="PPIase FKBP-type" evidence="10">
    <location>
        <begin position="263"/>
        <end position="351"/>
    </location>
</feature>
<dbReference type="InterPro" id="IPR019734">
    <property type="entry name" value="TPR_rpt"/>
</dbReference>
<evidence type="ECO:0000256" key="3">
    <source>
        <dbReference type="ARBA" id="ARBA00013194"/>
    </source>
</evidence>
<dbReference type="PROSITE" id="PS50059">
    <property type="entry name" value="FKBP_PPIASE"/>
    <property type="match status" value="2"/>
</dbReference>
<dbReference type="SUPFAM" id="SSF54534">
    <property type="entry name" value="FKBP-like"/>
    <property type="match status" value="3"/>
</dbReference>
<comment type="caution">
    <text evidence="11">The sequence shown here is derived from an EMBL/GenBank/DDBJ whole genome shotgun (WGS) entry which is preliminary data.</text>
</comment>
<feature type="region of interest" description="Disordered" evidence="9">
    <location>
        <begin position="192"/>
        <end position="215"/>
    </location>
</feature>
<dbReference type="AlphaFoldDB" id="A0A371F1U9"/>
<dbReference type="PROSITE" id="PS50005">
    <property type="entry name" value="TPR"/>
    <property type="match status" value="1"/>
</dbReference>
<name>A0A371F1U9_MUCPR</name>
<evidence type="ECO:0000256" key="9">
    <source>
        <dbReference type="SAM" id="MobiDB-lite"/>
    </source>
</evidence>
<dbReference type="Proteomes" id="UP000257109">
    <property type="component" value="Unassembled WGS sequence"/>
</dbReference>
<dbReference type="Pfam" id="PF00254">
    <property type="entry name" value="FKBP_C"/>
    <property type="match status" value="2"/>
</dbReference>
<evidence type="ECO:0000256" key="5">
    <source>
        <dbReference type="ARBA" id="ARBA00022803"/>
    </source>
</evidence>
<dbReference type="PANTHER" id="PTHR46512:SF11">
    <property type="entry name" value="PEPTIDYLPROLYL ISOMERASE"/>
    <property type="match status" value="1"/>
</dbReference>